<dbReference type="InterPro" id="IPR036397">
    <property type="entry name" value="RNaseH_sf"/>
</dbReference>
<dbReference type="InterPro" id="IPR026960">
    <property type="entry name" value="RVT-Znf"/>
</dbReference>
<feature type="domain" description="RNase H type-1" evidence="1">
    <location>
        <begin position="251"/>
        <end position="362"/>
    </location>
</feature>
<dbReference type="InterPro" id="IPR053151">
    <property type="entry name" value="RNase_H-like"/>
</dbReference>
<dbReference type="InterPro" id="IPR002156">
    <property type="entry name" value="RNaseH_domain"/>
</dbReference>
<dbReference type="CDD" id="cd06222">
    <property type="entry name" value="RNase_H_like"/>
    <property type="match status" value="1"/>
</dbReference>
<dbReference type="RefSeq" id="XP_016511192.1">
    <property type="nucleotide sequence ID" value="XM_016655706.1"/>
</dbReference>
<gene>
    <name evidence="3" type="primary">LOC107828408</name>
</gene>
<dbReference type="SUPFAM" id="SSF53098">
    <property type="entry name" value="Ribonuclease H-like"/>
    <property type="match status" value="1"/>
</dbReference>
<reference evidence="3" key="1">
    <citation type="submission" date="2025-08" db="UniProtKB">
        <authorList>
            <consortium name="RefSeq"/>
        </authorList>
    </citation>
    <scope>IDENTIFICATION</scope>
</reference>
<name>A0A1S4DCM3_TOBAC</name>
<dbReference type="OrthoDB" id="1305264at2759"/>
<dbReference type="PANTHER" id="PTHR47723">
    <property type="entry name" value="OS05G0353850 PROTEIN"/>
    <property type="match status" value="1"/>
</dbReference>
<dbReference type="KEGG" id="nta:107828408"/>
<dbReference type="AlphaFoldDB" id="A0A1S4DCM3"/>
<dbReference type="GO" id="GO:0003676">
    <property type="term" value="F:nucleic acid binding"/>
    <property type="evidence" value="ECO:0007669"/>
    <property type="project" value="InterPro"/>
</dbReference>
<organism evidence="3">
    <name type="scientific">Nicotiana tabacum</name>
    <name type="common">Common tobacco</name>
    <dbReference type="NCBI Taxonomy" id="4097"/>
    <lineage>
        <taxon>Eukaryota</taxon>
        <taxon>Viridiplantae</taxon>
        <taxon>Streptophyta</taxon>
        <taxon>Embryophyta</taxon>
        <taxon>Tracheophyta</taxon>
        <taxon>Spermatophyta</taxon>
        <taxon>Magnoliopsida</taxon>
        <taxon>eudicotyledons</taxon>
        <taxon>Gunneridae</taxon>
        <taxon>Pentapetalae</taxon>
        <taxon>asterids</taxon>
        <taxon>lamiids</taxon>
        <taxon>Solanales</taxon>
        <taxon>Solanaceae</taxon>
        <taxon>Nicotianoideae</taxon>
        <taxon>Nicotianeae</taxon>
        <taxon>Nicotiana</taxon>
    </lineage>
</organism>
<evidence type="ECO:0000259" key="2">
    <source>
        <dbReference type="Pfam" id="PF13966"/>
    </source>
</evidence>
<feature type="domain" description="Reverse transcriptase zinc-binding" evidence="2">
    <location>
        <begin position="52"/>
        <end position="132"/>
    </location>
</feature>
<sequence>MSTNGWDAQMLYNTLSSHIALHIKRIQLVQENKNDYAIWNATEDGHFINGFAWNIIRDHRTINVTINMVWHKLIPFKQSFMCWKIFLGRIPIRQTITRLDSQDTEVCSCCPTPVIETLQHVFVDGRAAEYVWKAMGNPLGIIYQQLPIRGLLNRWWNIKARNIVHKLILQALSVIICWEIWKSWAACKYGDNNSFYLYRMVTQCVWNIKEVLQNASPTLDTTGTWSNLCKLVEKLKLVVICTSVHWIKPAPGKAGIEGIVRNSNGDFIFAFSIPVQASSSSQTEVIAARFGVEWCTQHGYSHLHVEIDSLIFTNILTNQSTNNLKLQHIINGTTTMLDNTVSCISHCLTEANQIADLLAKLASTSGNRTLYHSHNNFPKEAKGLIQLDKWQIPTFRRRYEK</sequence>
<evidence type="ECO:0000259" key="1">
    <source>
        <dbReference type="Pfam" id="PF13456"/>
    </source>
</evidence>
<dbReference type="GO" id="GO:0004523">
    <property type="term" value="F:RNA-DNA hybrid ribonuclease activity"/>
    <property type="evidence" value="ECO:0007669"/>
    <property type="project" value="InterPro"/>
</dbReference>
<dbReference type="Pfam" id="PF13456">
    <property type="entry name" value="RVT_3"/>
    <property type="match status" value="1"/>
</dbReference>
<dbReference type="PaxDb" id="4097-A0A1S4DCM3"/>
<evidence type="ECO:0008006" key="4">
    <source>
        <dbReference type="Google" id="ProtNLM"/>
    </source>
</evidence>
<dbReference type="PANTHER" id="PTHR47723:SF19">
    <property type="entry name" value="POLYNUCLEOTIDYL TRANSFERASE, RIBONUCLEASE H-LIKE SUPERFAMILY PROTEIN"/>
    <property type="match status" value="1"/>
</dbReference>
<dbReference type="InterPro" id="IPR044730">
    <property type="entry name" value="RNase_H-like_dom_plant"/>
</dbReference>
<proteinExistence type="predicted"/>
<dbReference type="Pfam" id="PF13966">
    <property type="entry name" value="zf-RVT"/>
    <property type="match status" value="1"/>
</dbReference>
<evidence type="ECO:0000313" key="3">
    <source>
        <dbReference type="RefSeq" id="XP_016511192.1"/>
    </source>
</evidence>
<dbReference type="InterPro" id="IPR012337">
    <property type="entry name" value="RNaseH-like_sf"/>
</dbReference>
<protein>
    <recommendedName>
        <fullName evidence="4">RNase H type-1 domain-containing protein</fullName>
    </recommendedName>
</protein>
<feature type="non-terminal residue" evidence="3">
    <location>
        <position position="401"/>
    </location>
</feature>
<accession>A0A1S4DCM3</accession>
<dbReference type="Gene3D" id="3.30.420.10">
    <property type="entry name" value="Ribonuclease H-like superfamily/Ribonuclease H"/>
    <property type="match status" value="1"/>
</dbReference>